<comment type="pathway">
    <text evidence="9">Cofactor biosynthesis; biotin biosynthesis; biotin from 7,8-diaminononanoate: step 1/2.</text>
</comment>
<dbReference type="FunFam" id="3.40.50.300:FF:000292">
    <property type="entry name" value="ATP-dependent dethiobiotin synthetase BioD"/>
    <property type="match status" value="1"/>
</dbReference>
<feature type="binding site" evidence="9">
    <location>
        <position position="115"/>
    </location>
    <ligand>
        <name>Mg(2+)</name>
        <dbReference type="ChEBI" id="CHEBI:18420"/>
    </ligand>
</feature>
<feature type="binding site" evidence="9">
    <location>
        <position position="41"/>
    </location>
    <ligand>
        <name>substrate</name>
    </ligand>
</feature>
<dbReference type="HAMAP" id="MF_00336">
    <property type="entry name" value="BioD"/>
    <property type="match status" value="1"/>
</dbReference>
<dbReference type="AlphaFoldDB" id="A0A953LVU4"/>
<evidence type="ECO:0000256" key="4">
    <source>
        <dbReference type="ARBA" id="ARBA00022741"/>
    </source>
</evidence>
<feature type="active site" evidence="9">
    <location>
        <position position="37"/>
    </location>
</feature>
<reference evidence="10" key="2">
    <citation type="submission" date="2021-08" db="EMBL/GenBank/DDBJ databases">
        <authorList>
            <person name="Dalcin Martins P."/>
        </authorList>
    </citation>
    <scope>NUCLEOTIDE SEQUENCE</scope>
    <source>
        <strain evidence="10">MAG_39</strain>
    </source>
</reference>
<dbReference type="Gene3D" id="3.40.50.300">
    <property type="entry name" value="P-loop containing nucleotide triphosphate hydrolases"/>
    <property type="match status" value="1"/>
</dbReference>
<feature type="binding site" evidence="9">
    <location>
        <begin position="183"/>
        <end position="184"/>
    </location>
    <ligand>
        <name>ATP</name>
        <dbReference type="ChEBI" id="CHEBI:30616"/>
    </ligand>
</feature>
<evidence type="ECO:0000313" key="11">
    <source>
        <dbReference type="Proteomes" id="UP000705867"/>
    </source>
</evidence>
<feature type="binding site" evidence="9">
    <location>
        <position position="54"/>
    </location>
    <ligand>
        <name>ATP</name>
        <dbReference type="ChEBI" id="CHEBI:30616"/>
    </ligand>
</feature>
<organism evidence="10 11">
    <name type="scientific">Candidatus Nitrobium versatile</name>
    <dbReference type="NCBI Taxonomy" id="2884831"/>
    <lineage>
        <taxon>Bacteria</taxon>
        <taxon>Pseudomonadati</taxon>
        <taxon>Nitrospirota</taxon>
        <taxon>Nitrospiria</taxon>
        <taxon>Nitrospirales</taxon>
        <taxon>Nitrospiraceae</taxon>
        <taxon>Candidatus Nitrobium</taxon>
    </lineage>
</organism>
<protein>
    <recommendedName>
        <fullName evidence="9">ATP-dependent dethiobiotin synthetase BioD</fullName>
        <ecNumber evidence="9">6.3.3.3</ecNumber>
    </recommendedName>
    <alternativeName>
        <fullName evidence="9">DTB synthetase</fullName>
        <shortName evidence="9">DTBS</shortName>
    </alternativeName>
    <alternativeName>
        <fullName evidence="9">Dethiobiotin synthase</fullName>
    </alternativeName>
</protein>
<comment type="caution">
    <text evidence="9">Lacks conserved residue(s) required for the propagation of feature annotation.</text>
</comment>
<keyword evidence="5 9" id="KW-0093">Biotin biosynthesis</keyword>
<keyword evidence="1 9" id="KW-0963">Cytoplasm</keyword>
<dbReference type="Proteomes" id="UP000705867">
    <property type="component" value="Unassembled WGS sequence"/>
</dbReference>
<sequence>MKGVFVTGTDTGVGKTMVSAALICGVKRGGRRVGAMKPVETGCPARGGMLLPADGAFLREMAGTDDPLELIAPSRFALPLAPMVAAEQEGTSVDLDAVMSAYRILREKYDFLVVEGAGGLLVPLRDDAASRRPSPYFVCDLIKEMGLPAVVVARPSLGTINHTLLTVGHALGKGIPVLGIIINHSAPPGDTIAERTNPDVLRRLSPVPVLGIFPHTASRSPETITEAAARFLDFSRF</sequence>
<evidence type="ECO:0000256" key="3">
    <source>
        <dbReference type="ARBA" id="ARBA00022723"/>
    </source>
</evidence>
<keyword evidence="6 9" id="KW-0067">ATP-binding</keyword>
<feature type="binding site" evidence="9">
    <location>
        <position position="54"/>
    </location>
    <ligand>
        <name>Mg(2+)</name>
        <dbReference type="ChEBI" id="CHEBI:18420"/>
    </ligand>
</feature>
<dbReference type="InterPro" id="IPR004472">
    <property type="entry name" value="DTB_synth_BioD"/>
</dbReference>
<dbReference type="GO" id="GO:0004141">
    <property type="term" value="F:dethiobiotin synthase activity"/>
    <property type="evidence" value="ECO:0007669"/>
    <property type="project" value="UniProtKB-UniRule"/>
</dbReference>
<evidence type="ECO:0000256" key="8">
    <source>
        <dbReference type="ARBA" id="ARBA00047386"/>
    </source>
</evidence>
<evidence type="ECO:0000256" key="2">
    <source>
        <dbReference type="ARBA" id="ARBA00022598"/>
    </source>
</evidence>
<dbReference type="NCBIfam" id="TIGR00347">
    <property type="entry name" value="bioD"/>
    <property type="match status" value="1"/>
</dbReference>
<evidence type="ECO:0000256" key="5">
    <source>
        <dbReference type="ARBA" id="ARBA00022756"/>
    </source>
</evidence>
<feature type="binding site" evidence="9">
    <location>
        <begin position="214"/>
        <end position="216"/>
    </location>
    <ligand>
        <name>ATP</name>
        <dbReference type="ChEBI" id="CHEBI:30616"/>
    </ligand>
</feature>
<proteinExistence type="inferred from homology"/>
<evidence type="ECO:0000256" key="6">
    <source>
        <dbReference type="ARBA" id="ARBA00022840"/>
    </source>
</evidence>
<reference evidence="10" key="1">
    <citation type="journal article" date="2021" name="bioRxiv">
        <title>Unraveling nitrogen, sulfur and carbon metabolic pathways and microbial community transcriptional responses to substrate deprivation and toxicity stresses in a bioreactor mimicking anoxic brackish coastal sediment conditions.</title>
        <authorList>
            <person name="Martins P.D."/>
            <person name="Echeveste M.J."/>
            <person name="Arshad A."/>
            <person name="Kurth J."/>
            <person name="Ouboter H."/>
            <person name="Jetten M.S.M."/>
            <person name="Welte C.U."/>
        </authorList>
    </citation>
    <scope>NUCLEOTIDE SEQUENCE</scope>
    <source>
        <strain evidence="10">MAG_39</strain>
    </source>
</reference>
<evidence type="ECO:0000313" key="10">
    <source>
        <dbReference type="EMBL" id="MBZ0155251.1"/>
    </source>
</evidence>
<dbReference type="EMBL" id="JAIOIV010000028">
    <property type="protein sequence ID" value="MBZ0155251.1"/>
    <property type="molecule type" value="Genomic_DNA"/>
</dbReference>
<comment type="cofactor">
    <cofactor evidence="9">
        <name>Mg(2+)</name>
        <dbReference type="ChEBI" id="CHEBI:18420"/>
    </cofactor>
</comment>
<dbReference type="PIRSF" id="PIRSF006755">
    <property type="entry name" value="DTB_synth"/>
    <property type="match status" value="1"/>
</dbReference>
<dbReference type="CDD" id="cd03109">
    <property type="entry name" value="DTBS"/>
    <property type="match status" value="1"/>
</dbReference>
<feature type="binding site" evidence="9">
    <location>
        <position position="16"/>
    </location>
    <ligand>
        <name>Mg(2+)</name>
        <dbReference type="ChEBI" id="CHEBI:18420"/>
    </ligand>
</feature>
<feature type="binding site" evidence="9">
    <location>
        <begin position="115"/>
        <end position="118"/>
    </location>
    <ligand>
        <name>ATP</name>
        <dbReference type="ChEBI" id="CHEBI:30616"/>
    </ligand>
</feature>
<accession>A0A953LVU4</accession>
<dbReference type="EC" id="6.3.3.3" evidence="9"/>
<comment type="subcellular location">
    <subcellularLocation>
        <location evidence="9">Cytoplasm</location>
    </subcellularLocation>
</comment>
<dbReference type="PANTHER" id="PTHR43210">
    <property type="entry name" value="DETHIOBIOTIN SYNTHETASE"/>
    <property type="match status" value="1"/>
</dbReference>
<dbReference type="GO" id="GO:0005524">
    <property type="term" value="F:ATP binding"/>
    <property type="evidence" value="ECO:0007669"/>
    <property type="project" value="UniProtKB-UniRule"/>
</dbReference>
<dbReference type="SUPFAM" id="SSF52540">
    <property type="entry name" value="P-loop containing nucleoside triphosphate hydrolases"/>
    <property type="match status" value="1"/>
</dbReference>
<dbReference type="PANTHER" id="PTHR43210:SF2">
    <property type="entry name" value="ATP-DEPENDENT DETHIOBIOTIN SYNTHETASE BIOD 2"/>
    <property type="match status" value="1"/>
</dbReference>
<keyword evidence="2 9" id="KW-0436">Ligase</keyword>
<name>A0A953LVU4_9BACT</name>
<gene>
    <name evidence="9 10" type="primary">bioD</name>
    <name evidence="10" type="ORF">K8I29_03440</name>
</gene>
<keyword evidence="3 9" id="KW-0479">Metal-binding</keyword>
<comment type="function">
    <text evidence="9">Catalyzes a mechanistically unusual reaction, the ATP-dependent insertion of CO2 between the N7 and N8 nitrogen atoms of 7,8-diaminopelargonic acid (DAPA, also called 7,8-diammoniononanoate) to form a ureido ring.</text>
</comment>
<comment type="subunit">
    <text evidence="9">Homodimer.</text>
</comment>
<dbReference type="GO" id="GO:0042803">
    <property type="term" value="F:protein homodimerization activity"/>
    <property type="evidence" value="ECO:0007669"/>
    <property type="project" value="UniProtKB-ARBA"/>
</dbReference>
<dbReference type="Pfam" id="PF13500">
    <property type="entry name" value="AAA_26"/>
    <property type="match status" value="1"/>
</dbReference>
<dbReference type="GO" id="GO:0005829">
    <property type="term" value="C:cytosol"/>
    <property type="evidence" value="ECO:0007669"/>
    <property type="project" value="TreeGrafter"/>
</dbReference>
<dbReference type="GO" id="GO:0000287">
    <property type="term" value="F:magnesium ion binding"/>
    <property type="evidence" value="ECO:0007669"/>
    <property type="project" value="UniProtKB-UniRule"/>
</dbReference>
<dbReference type="InterPro" id="IPR027417">
    <property type="entry name" value="P-loop_NTPase"/>
</dbReference>
<evidence type="ECO:0000256" key="9">
    <source>
        <dbReference type="HAMAP-Rule" id="MF_00336"/>
    </source>
</evidence>
<keyword evidence="4 9" id="KW-0547">Nucleotide-binding</keyword>
<evidence type="ECO:0000256" key="1">
    <source>
        <dbReference type="ARBA" id="ARBA00022490"/>
    </source>
</evidence>
<comment type="similarity">
    <text evidence="9">Belongs to the dethiobiotin synthetase family.</text>
</comment>
<comment type="catalytic activity">
    <reaction evidence="9">
        <text>(7R,8S)-7,8-diammoniononanoate + CO2 + ATP = (4R,5S)-dethiobiotin + ADP + phosphate + 3 H(+)</text>
        <dbReference type="Rhea" id="RHEA:15805"/>
        <dbReference type="ChEBI" id="CHEBI:15378"/>
        <dbReference type="ChEBI" id="CHEBI:16526"/>
        <dbReference type="ChEBI" id="CHEBI:30616"/>
        <dbReference type="ChEBI" id="CHEBI:43474"/>
        <dbReference type="ChEBI" id="CHEBI:149469"/>
        <dbReference type="ChEBI" id="CHEBI:149473"/>
        <dbReference type="ChEBI" id="CHEBI:456216"/>
        <dbReference type="EC" id="6.3.3.3"/>
    </reaction>
</comment>
<keyword evidence="7 9" id="KW-0460">Magnesium</keyword>
<comment type="catalytic activity">
    <reaction evidence="8">
        <text>(7R,8S)-8-amino-7-(carboxyamino)nonanoate + ATP = (4R,5S)-dethiobiotin + ADP + phosphate + H(+)</text>
        <dbReference type="Rhea" id="RHEA:63684"/>
        <dbReference type="ChEBI" id="CHEBI:15378"/>
        <dbReference type="ChEBI" id="CHEBI:30616"/>
        <dbReference type="ChEBI" id="CHEBI:43474"/>
        <dbReference type="ChEBI" id="CHEBI:149470"/>
        <dbReference type="ChEBI" id="CHEBI:149473"/>
        <dbReference type="ChEBI" id="CHEBI:456216"/>
    </reaction>
</comment>
<dbReference type="GO" id="GO:0009102">
    <property type="term" value="P:biotin biosynthetic process"/>
    <property type="evidence" value="ECO:0007669"/>
    <property type="project" value="UniProtKB-UniRule"/>
</dbReference>
<comment type="caution">
    <text evidence="10">The sequence shown here is derived from an EMBL/GenBank/DDBJ whole genome shotgun (WGS) entry which is preliminary data.</text>
</comment>
<evidence type="ECO:0000256" key="7">
    <source>
        <dbReference type="ARBA" id="ARBA00022842"/>
    </source>
</evidence>